<dbReference type="OMA" id="LESRWVC"/>
<evidence type="ECO:0000259" key="4">
    <source>
        <dbReference type="Pfam" id="PF00149"/>
    </source>
</evidence>
<dbReference type="InterPro" id="IPR004843">
    <property type="entry name" value="Calcineurin-like_PHP"/>
</dbReference>
<evidence type="ECO:0000256" key="3">
    <source>
        <dbReference type="SAM" id="SignalP"/>
    </source>
</evidence>
<feature type="chain" id="PRO_5006622380" evidence="3">
    <location>
        <begin position="26"/>
        <end position="371"/>
    </location>
</feature>
<gene>
    <name evidence="5" type="ORF">BSAL_18790</name>
</gene>
<keyword evidence="2" id="KW-0378">Hydrolase</keyword>
<evidence type="ECO:0000256" key="1">
    <source>
        <dbReference type="ARBA" id="ARBA00022729"/>
    </source>
</evidence>
<dbReference type="VEuPathDB" id="TriTrypDB:BSAL_18790"/>
<accession>A0A0S4JGD6</accession>
<evidence type="ECO:0000256" key="2">
    <source>
        <dbReference type="ARBA" id="ARBA00022801"/>
    </source>
</evidence>
<dbReference type="OrthoDB" id="411211at2759"/>
<dbReference type="Proteomes" id="UP000051952">
    <property type="component" value="Unassembled WGS sequence"/>
</dbReference>
<reference evidence="6" key="1">
    <citation type="submission" date="2015-09" db="EMBL/GenBank/DDBJ databases">
        <authorList>
            <consortium name="Pathogen Informatics"/>
        </authorList>
    </citation>
    <scope>NUCLEOTIDE SEQUENCE [LARGE SCALE GENOMIC DNA]</scope>
    <source>
        <strain evidence="6">Lake Konstanz</strain>
    </source>
</reference>
<dbReference type="SUPFAM" id="SSF56300">
    <property type="entry name" value="Metallo-dependent phosphatases"/>
    <property type="match status" value="1"/>
</dbReference>
<evidence type="ECO:0000313" key="6">
    <source>
        <dbReference type="Proteomes" id="UP000051952"/>
    </source>
</evidence>
<organism evidence="5 6">
    <name type="scientific">Bodo saltans</name>
    <name type="common">Flagellated protozoan</name>
    <dbReference type="NCBI Taxonomy" id="75058"/>
    <lineage>
        <taxon>Eukaryota</taxon>
        <taxon>Discoba</taxon>
        <taxon>Euglenozoa</taxon>
        <taxon>Kinetoplastea</taxon>
        <taxon>Metakinetoplastina</taxon>
        <taxon>Eubodonida</taxon>
        <taxon>Bodonidae</taxon>
        <taxon>Bodo</taxon>
    </lineage>
</organism>
<dbReference type="PANTHER" id="PTHR10161">
    <property type="entry name" value="TARTRATE-RESISTANT ACID PHOSPHATASE TYPE 5"/>
    <property type="match status" value="1"/>
</dbReference>
<dbReference type="PANTHER" id="PTHR10161:SF14">
    <property type="entry name" value="TARTRATE-RESISTANT ACID PHOSPHATASE TYPE 5"/>
    <property type="match status" value="1"/>
</dbReference>
<dbReference type="Pfam" id="PF00149">
    <property type="entry name" value="Metallophos"/>
    <property type="match status" value="1"/>
</dbReference>
<proteinExistence type="predicted"/>
<protein>
    <submittedName>
        <fullName evidence="5">Calcineurin-like phosphoesterase, putative</fullName>
    </submittedName>
</protein>
<keyword evidence="6" id="KW-1185">Reference proteome</keyword>
<dbReference type="AlphaFoldDB" id="A0A0S4JGD6"/>
<keyword evidence="1 3" id="KW-0732">Signal</keyword>
<sequence length="371" mass="41638">MVASLSLYVTVTATLLCFVVPLSSAAFHFMSIGDWGCVPVGGFGARDERVVAKSFAEKAANLSAKFVLNTGDSFYRCGVHSKSDEVWNSTFEDVFHEHSMLVPWYSCIGNHDYGYPGSAEAEVEYVSPKNNRWVMPARYYYRRLVFPGEVNISLIVLDSSPCNKLYRGDDPKHWDPCGLHFDEKKCPGCSFHDNILKQDCNAQLEWLTSVLPTIPQEDWKIVMTHAPAHELDVADLLTPLYHHNFELFVNGHLHRLQQYGVDGKEEMNFVTTGAGCWVKVPEASGGTDDTNVNDLELVVPLDGRTHTAATRPPSMQADKVAQQEKVGAIHWQSVVAGYTAHTFEDNYQTLSTHYFNYLGELIHKISVQKRT</sequence>
<dbReference type="EMBL" id="CYKH01001695">
    <property type="protein sequence ID" value="CUG89015.1"/>
    <property type="molecule type" value="Genomic_DNA"/>
</dbReference>
<dbReference type="InterPro" id="IPR051558">
    <property type="entry name" value="Metallophosphoesterase_PAP"/>
</dbReference>
<dbReference type="InterPro" id="IPR029052">
    <property type="entry name" value="Metallo-depent_PP-like"/>
</dbReference>
<feature type="domain" description="Calcineurin-like phosphoesterase" evidence="4">
    <location>
        <begin position="29"/>
        <end position="255"/>
    </location>
</feature>
<evidence type="ECO:0000313" key="5">
    <source>
        <dbReference type="EMBL" id="CUG89015.1"/>
    </source>
</evidence>
<feature type="signal peptide" evidence="3">
    <location>
        <begin position="1"/>
        <end position="25"/>
    </location>
</feature>
<dbReference type="Gene3D" id="3.60.21.10">
    <property type="match status" value="1"/>
</dbReference>
<dbReference type="GO" id="GO:0016787">
    <property type="term" value="F:hydrolase activity"/>
    <property type="evidence" value="ECO:0007669"/>
    <property type="project" value="UniProtKB-KW"/>
</dbReference>
<name>A0A0S4JGD6_BODSA</name>